<dbReference type="SMART" id="SM00388">
    <property type="entry name" value="HisKA"/>
    <property type="match status" value="1"/>
</dbReference>
<dbReference type="InterPro" id="IPR000014">
    <property type="entry name" value="PAS"/>
</dbReference>
<dbReference type="InterPro" id="IPR052162">
    <property type="entry name" value="Sensor_kinase/Photoreceptor"/>
</dbReference>
<feature type="domain" description="PAC" evidence="8">
    <location>
        <begin position="511"/>
        <end position="563"/>
    </location>
</feature>
<dbReference type="CDD" id="cd00130">
    <property type="entry name" value="PAS"/>
    <property type="match status" value="3"/>
</dbReference>
<dbReference type="InterPro" id="IPR003661">
    <property type="entry name" value="HisK_dim/P_dom"/>
</dbReference>
<name>A0A0F9VMR1_9ZZZZ</name>
<dbReference type="EC" id="2.7.13.3" evidence="2"/>
<feature type="domain" description="PAS" evidence="7">
    <location>
        <begin position="199"/>
        <end position="225"/>
    </location>
</feature>
<keyword evidence="5" id="KW-0418">Kinase</keyword>
<dbReference type="InterPro" id="IPR004358">
    <property type="entry name" value="Sig_transdc_His_kin-like_C"/>
</dbReference>
<dbReference type="PROSITE" id="PS50112">
    <property type="entry name" value="PAS"/>
    <property type="match status" value="3"/>
</dbReference>
<evidence type="ECO:0000259" key="6">
    <source>
        <dbReference type="PROSITE" id="PS50109"/>
    </source>
</evidence>
<dbReference type="GO" id="GO:0000155">
    <property type="term" value="F:phosphorelay sensor kinase activity"/>
    <property type="evidence" value="ECO:0007669"/>
    <property type="project" value="InterPro"/>
</dbReference>
<dbReference type="EMBL" id="LAZR01000016">
    <property type="protein sequence ID" value="KKO06396.1"/>
    <property type="molecule type" value="Genomic_DNA"/>
</dbReference>
<comment type="caution">
    <text evidence="9">The sequence shown here is derived from an EMBL/GenBank/DDBJ whole genome shotgun (WGS) entry which is preliminary data.</text>
</comment>
<dbReference type="SUPFAM" id="SSF47384">
    <property type="entry name" value="Homodimeric domain of signal transducing histidine kinase"/>
    <property type="match status" value="1"/>
</dbReference>
<proteinExistence type="predicted"/>
<evidence type="ECO:0000256" key="4">
    <source>
        <dbReference type="ARBA" id="ARBA00022679"/>
    </source>
</evidence>
<dbReference type="InterPro" id="IPR036097">
    <property type="entry name" value="HisK_dim/P_sf"/>
</dbReference>
<evidence type="ECO:0000259" key="7">
    <source>
        <dbReference type="PROSITE" id="PS50112"/>
    </source>
</evidence>
<gene>
    <name evidence="9" type="ORF">LCGC14_0068160</name>
</gene>
<accession>A0A0F9VMR1</accession>
<dbReference type="Pfam" id="PF02518">
    <property type="entry name" value="HATPase_c"/>
    <property type="match status" value="1"/>
</dbReference>
<evidence type="ECO:0000313" key="9">
    <source>
        <dbReference type="EMBL" id="KKO06396.1"/>
    </source>
</evidence>
<dbReference type="PROSITE" id="PS50113">
    <property type="entry name" value="PAC"/>
    <property type="match status" value="3"/>
</dbReference>
<organism evidence="9">
    <name type="scientific">marine sediment metagenome</name>
    <dbReference type="NCBI Taxonomy" id="412755"/>
    <lineage>
        <taxon>unclassified sequences</taxon>
        <taxon>metagenomes</taxon>
        <taxon>ecological metagenomes</taxon>
    </lineage>
</organism>
<dbReference type="PANTHER" id="PTHR43304:SF1">
    <property type="entry name" value="PAC DOMAIN-CONTAINING PROTEIN"/>
    <property type="match status" value="1"/>
</dbReference>
<evidence type="ECO:0000256" key="1">
    <source>
        <dbReference type="ARBA" id="ARBA00000085"/>
    </source>
</evidence>
<dbReference type="SMART" id="SM00091">
    <property type="entry name" value="PAS"/>
    <property type="match status" value="4"/>
</dbReference>
<protein>
    <recommendedName>
        <fullName evidence="2">histidine kinase</fullName>
        <ecNumber evidence="2">2.7.13.3</ecNumber>
    </recommendedName>
</protein>
<dbReference type="Gene3D" id="3.30.565.10">
    <property type="entry name" value="Histidine kinase-like ATPase, C-terminal domain"/>
    <property type="match status" value="1"/>
</dbReference>
<feature type="domain" description="PAS" evidence="7">
    <location>
        <begin position="439"/>
        <end position="484"/>
    </location>
</feature>
<feature type="domain" description="PAS" evidence="7">
    <location>
        <begin position="59"/>
        <end position="128"/>
    </location>
</feature>
<dbReference type="InterPro" id="IPR000700">
    <property type="entry name" value="PAS-assoc_C"/>
</dbReference>
<dbReference type="CDD" id="cd00082">
    <property type="entry name" value="HisKA"/>
    <property type="match status" value="1"/>
</dbReference>
<keyword evidence="3" id="KW-0597">Phosphoprotein</keyword>
<evidence type="ECO:0000259" key="8">
    <source>
        <dbReference type="PROSITE" id="PS50113"/>
    </source>
</evidence>
<dbReference type="NCBIfam" id="TIGR00229">
    <property type="entry name" value="sensory_box"/>
    <property type="match status" value="3"/>
</dbReference>
<dbReference type="InterPro" id="IPR036890">
    <property type="entry name" value="HATPase_C_sf"/>
</dbReference>
<dbReference type="Gene3D" id="1.10.287.130">
    <property type="match status" value="1"/>
</dbReference>
<keyword evidence="4" id="KW-0808">Transferase</keyword>
<dbReference type="SUPFAM" id="SSF55785">
    <property type="entry name" value="PYP-like sensor domain (PAS domain)"/>
    <property type="match status" value="4"/>
</dbReference>
<reference evidence="9" key="1">
    <citation type="journal article" date="2015" name="Nature">
        <title>Complex archaea that bridge the gap between prokaryotes and eukaryotes.</title>
        <authorList>
            <person name="Spang A."/>
            <person name="Saw J.H."/>
            <person name="Jorgensen S.L."/>
            <person name="Zaremba-Niedzwiedzka K."/>
            <person name="Martijn J."/>
            <person name="Lind A.E."/>
            <person name="van Eijk R."/>
            <person name="Schleper C."/>
            <person name="Guy L."/>
            <person name="Ettema T.J."/>
        </authorList>
    </citation>
    <scope>NUCLEOTIDE SEQUENCE</scope>
</reference>
<dbReference type="AlphaFoldDB" id="A0A0F9VMR1"/>
<dbReference type="PROSITE" id="PS50109">
    <property type="entry name" value="HIS_KIN"/>
    <property type="match status" value="1"/>
</dbReference>
<evidence type="ECO:0000256" key="2">
    <source>
        <dbReference type="ARBA" id="ARBA00012438"/>
    </source>
</evidence>
<evidence type="ECO:0000256" key="3">
    <source>
        <dbReference type="ARBA" id="ARBA00022553"/>
    </source>
</evidence>
<dbReference type="InterPro" id="IPR001610">
    <property type="entry name" value="PAC"/>
</dbReference>
<dbReference type="PANTHER" id="PTHR43304">
    <property type="entry name" value="PHYTOCHROME-LIKE PROTEIN CPH1"/>
    <property type="match status" value="1"/>
</dbReference>
<dbReference type="SMART" id="SM00086">
    <property type="entry name" value="PAC"/>
    <property type="match status" value="3"/>
</dbReference>
<evidence type="ECO:0000256" key="5">
    <source>
        <dbReference type="ARBA" id="ARBA00022777"/>
    </source>
</evidence>
<dbReference type="PRINTS" id="PR00344">
    <property type="entry name" value="BCTRLSENSOR"/>
</dbReference>
<feature type="domain" description="PAC" evidence="8">
    <location>
        <begin position="131"/>
        <end position="183"/>
    </location>
</feature>
<dbReference type="SUPFAM" id="SSF55874">
    <property type="entry name" value="ATPase domain of HSP90 chaperone/DNA topoisomerase II/histidine kinase"/>
    <property type="match status" value="1"/>
</dbReference>
<dbReference type="Pfam" id="PF13426">
    <property type="entry name" value="PAS_9"/>
    <property type="match status" value="4"/>
</dbReference>
<sequence>MLYNMDNKEVVLLKKALERQKKARKQAEGILEEKSKELYDVTHHLRESNQKLENLLSEKTSELDGIFINIIDPYVVMDLQFNVINMNRSAKEFLGFDHVDKLVNLSHFIHPDFLAYTQESMSSMLEVGSLKNYRAKIILDGGVEKWIQINASLVYDKNQRPIAAQGIIRDISQETEVKRLVAEQKAQLDIIVENSPLGIVLSVDGEILKTNNTFVEMLGYKENELKHVSFKSISQPEKIENEIHPIDEMCAGRLDKFTEVWKFTKKDGTTIMAKTMMSAIHDDHRKTDYQVAIIEDISHQLEADRKLKASENRLSALISNLQTGVLLEDENGKVALTNQMFCNIFDIKKTPKNLIGVDCEESEEENKKLFKNPDNFVTRIEEILAKKETVLADELEMIDGRVLARDFIPIDNDGDYKGHLWAYHDITISKNYRKNLEAQREKYGSIIANMNLGLVEVDNEDIIQMVNQSFCNMSGYESDYLIGKVASKVVKFKDGGIIEKKNQNRLGGKSESYEVEVIDKNDNVKHWLISGAPRYDDTGSVIGSIGIHLDITDQKELELQKETLVKDLENSNQGLQEYAHIVSHDLKSPLRSISALATWLSDDYKDVLDEGGRQNLDLMQEKVASMDKLIHGILEYSTANSSALDDSKVNLNEVISDIGETIYIPEHVKLVIPKPLPTIMADRIKVHQVFQNIIGNAVVHIEREEGLVEVLFKDDGEFWQFTISDNGVGIPEEYHKKIFDIFQSIGNNERSTGIGLSIVKKIVDRYQGSVWVDSVVGEGTQFHFTIKKHHN</sequence>
<feature type="domain" description="Histidine kinase" evidence="6">
    <location>
        <begin position="581"/>
        <end position="790"/>
    </location>
</feature>
<comment type="catalytic activity">
    <reaction evidence="1">
        <text>ATP + protein L-histidine = ADP + protein N-phospho-L-histidine.</text>
        <dbReference type="EC" id="2.7.13.3"/>
    </reaction>
</comment>
<dbReference type="SMART" id="SM00387">
    <property type="entry name" value="HATPase_c"/>
    <property type="match status" value="1"/>
</dbReference>
<dbReference type="InterPro" id="IPR005467">
    <property type="entry name" value="His_kinase_dom"/>
</dbReference>
<dbReference type="InterPro" id="IPR035965">
    <property type="entry name" value="PAS-like_dom_sf"/>
</dbReference>
<dbReference type="Pfam" id="PF00512">
    <property type="entry name" value="HisKA"/>
    <property type="match status" value="1"/>
</dbReference>
<dbReference type="Gene3D" id="3.30.450.20">
    <property type="entry name" value="PAS domain"/>
    <property type="match status" value="4"/>
</dbReference>
<dbReference type="InterPro" id="IPR003594">
    <property type="entry name" value="HATPase_dom"/>
</dbReference>
<feature type="domain" description="PAC" evidence="8">
    <location>
        <begin position="257"/>
        <end position="309"/>
    </location>
</feature>